<dbReference type="InterPro" id="IPR027417">
    <property type="entry name" value="P-loop_NTPase"/>
</dbReference>
<reference evidence="10" key="1">
    <citation type="submission" date="2014-11" db="EMBL/GenBank/DDBJ databases">
        <authorList>
            <person name="Hornung B.V."/>
        </authorList>
    </citation>
    <scope>NUCLEOTIDE SEQUENCE</scope>
    <source>
        <strain evidence="10">INE</strain>
    </source>
</reference>
<dbReference type="InterPro" id="IPR031167">
    <property type="entry name" value="G_OBG"/>
</dbReference>
<dbReference type="FunFam" id="1.10.150.300:FF:000004">
    <property type="entry name" value="Ribosome-binding ATPase YchF"/>
    <property type="match status" value="1"/>
</dbReference>
<dbReference type="GO" id="GO:0005525">
    <property type="term" value="F:GTP binding"/>
    <property type="evidence" value="ECO:0007669"/>
    <property type="project" value="InterPro"/>
</dbReference>
<protein>
    <recommendedName>
        <fullName evidence="6">Ribosome-binding ATPase YchF</fullName>
    </recommendedName>
</protein>
<dbReference type="GO" id="GO:0005737">
    <property type="term" value="C:cytoplasm"/>
    <property type="evidence" value="ECO:0007669"/>
    <property type="project" value="TreeGrafter"/>
</dbReference>
<dbReference type="InterPro" id="IPR041706">
    <property type="entry name" value="YchF_N"/>
</dbReference>
<evidence type="ECO:0000259" key="8">
    <source>
        <dbReference type="PROSITE" id="PS51880"/>
    </source>
</evidence>
<keyword evidence="2" id="KW-0479">Metal-binding</keyword>
<evidence type="ECO:0000256" key="2">
    <source>
        <dbReference type="ARBA" id="ARBA00022723"/>
    </source>
</evidence>
<keyword evidence="10" id="KW-0378">Hydrolase</keyword>
<dbReference type="GO" id="GO:0043023">
    <property type="term" value="F:ribosomal large subunit binding"/>
    <property type="evidence" value="ECO:0007669"/>
    <property type="project" value="UniProtKB-UniRule"/>
</dbReference>
<feature type="binding site" evidence="6">
    <location>
        <begin position="12"/>
        <end position="17"/>
    </location>
    <ligand>
        <name>ATP</name>
        <dbReference type="ChEBI" id="CHEBI:30616"/>
    </ligand>
</feature>
<evidence type="ECO:0000256" key="4">
    <source>
        <dbReference type="ARBA" id="ARBA00022840"/>
    </source>
</evidence>
<dbReference type="SUPFAM" id="SSF81271">
    <property type="entry name" value="TGS-like"/>
    <property type="match status" value="1"/>
</dbReference>
<dbReference type="InterPro" id="IPR006073">
    <property type="entry name" value="GTP-bd"/>
</dbReference>
<dbReference type="CDD" id="cd04867">
    <property type="entry name" value="TGS_YchF_OLA1"/>
    <property type="match status" value="1"/>
</dbReference>
<feature type="domain" description="TGS" evidence="8">
    <location>
        <begin position="281"/>
        <end position="364"/>
    </location>
</feature>
<evidence type="ECO:0000313" key="10">
    <source>
        <dbReference type="EMBL" id="CEJ07357.1"/>
    </source>
</evidence>
<dbReference type="PANTHER" id="PTHR23305">
    <property type="entry name" value="OBG GTPASE FAMILY"/>
    <property type="match status" value="1"/>
</dbReference>
<keyword evidence="11" id="KW-1185">Reference proteome</keyword>
<dbReference type="SUPFAM" id="SSF52540">
    <property type="entry name" value="P-loop containing nucleoside triphosphate hydrolases"/>
    <property type="match status" value="1"/>
</dbReference>
<accession>A0A8S0WVQ8</accession>
<evidence type="ECO:0000256" key="6">
    <source>
        <dbReference type="HAMAP-Rule" id="MF_00944"/>
    </source>
</evidence>
<dbReference type="GO" id="GO:0016887">
    <property type="term" value="F:ATP hydrolysis activity"/>
    <property type="evidence" value="ECO:0007669"/>
    <property type="project" value="UniProtKB-UniRule"/>
</dbReference>
<dbReference type="Gene3D" id="3.10.20.30">
    <property type="match status" value="1"/>
</dbReference>
<organism evidence="9">
    <name type="scientific">Acididesulfobacillus acetoxydans</name>
    <dbReference type="NCBI Taxonomy" id="1561005"/>
    <lineage>
        <taxon>Bacteria</taxon>
        <taxon>Bacillati</taxon>
        <taxon>Bacillota</taxon>
        <taxon>Clostridia</taxon>
        <taxon>Eubacteriales</taxon>
        <taxon>Peptococcaceae</taxon>
        <taxon>Acididesulfobacillus</taxon>
    </lineage>
</organism>
<dbReference type="Pfam" id="PF06071">
    <property type="entry name" value="YchF-GTPase_C"/>
    <property type="match status" value="1"/>
</dbReference>
<dbReference type="Proteomes" id="UP000836597">
    <property type="component" value="Chromosome"/>
</dbReference>
<dbReference type="InterPro" id="IPR013029">
    <property type="entry name" value="YchF_C"/>
</dbReference>
<dbReference type="PIRSF" id="PIRSF006641">
    <property type="entry name" value="CHP00092"/>
    <property type="match status" value="1"/>
</dbReference>
<comment type="cofactor">
    <cofactor evidence="1">
        <name>Mg(2+)</name>
        <dbReference type="ChEBI" id="CHEBI:18420"/>
    </cofactor>
</comment>
<evidence type="ECO:0000256" key="5">
    <source>
        <dbReference type="ARBA" id="ARBA00022842"/>
    </source>
</evidence>
<dbReference type="PROSITE" id="PS51880">
    <property type="entry name" value="TGS"/>
    <property type="match status" value="1"/>
</dbReference>
<dbReference type="HAMAP" id="MF_00944">
    <property type="entry name" value="YchF_OLA1_ATPase"/>
    <property type="match status" value="1"/>
</dbReference>
<evidence type="ECO:0000256" key="1">
    <source>
        <dbReference type="ARBA" id="ARBA00001946"/>
    </source>
</evidence>
<dbReference type="InterPro" id="IPR004396">
    <property type="entry name" value="ATPase_YchF/OLA1"/>
</dbReference>
<dbReference type="KEGG" id="aacx:DEACI_0419"/>
<dbReference type="EMBL" id="CDGJ01000052">
    <property type="protein sequence ID" value="CEJ07357.1"/>
    <property type="molecule type" value="Genomic_DNA"/>
</dbReference>
<keyword evidence="5" id="KW-0460">Magnesium</keyword>
<name>A0A8S0WVQ8_9FIRM</name>
<gene>
    <name evidence="6" type="primary">ychF</name>
    <name evidence="9" type="ORF">DEACI_0419</name>
    <name evidence="10" type="ORF">DEACI_1820</name>
</gene>
<dbReference type="AlphaFoldDB" id="A0A8S0WVQ8"/>
<keyword evidence="9" id="KW-0436">Ligase</keyword>
<dbReference type="GO" id="GO:0046872">
    <property type="term" value="F:metal ion binding"/>
    <property type="evidence" value="ECO:0007669"/>
    <property type="project" value="UniProtKB-KW"/>
</dbReference>
<dbReference type="InterPro" id="IPR023192">
    <property type="entry name" value="TGS-like_dom_sf"/>
</dbReference>
<dbReference type="Proteomes" id="UP001071230">
    <property type="component" value="Unassembled WGS sequence"/>
</dbReference>
<dbReference type="InterPro" id="IPR012675">
    <property type="entry name" value="Beta-grasp_dom_sf"/>
</dbReference>
<dbReference type="PROSITE" id="PS51710">
    <property type="entry name" value="G_OBG"/>
    <property type="match status" value="1"/>
</dbReference>
<keyword evidence="4 6" id="KW-0067">ATP-binding</keyword>
<evidence type="ECO:0000256" key="3">
    <source>
        <dbReference type="ARBA" id="ARBA00022741"/>
    </source>
</evidence>
<dbReference type="InterPro" id="IPR004095">
    <property type="entry name" value="TGS"/>
</dbReference>
<dbReference type="FunFam" id="3.10.20.30:FF:000001">
    <property type="entry name" value="Ribosome-binding ATPase YchF"/>
    <property type="match status" value="1"/>
</dbReference>
<dbReference type="PANTHER" id="PTHR23305:SF18">
    <property type="entry name" value="OBG-TYPE G DOMAIN-CONTAINING PROTEIN"/>
    <property type="match status" value="1"/>
</dbReference>
<sequence length="366" mass="39843">MTLRAGIVGLPNVGKSTLFNAITQAGAEAANYPFCTIDPNVGIVRVPDERLQVLAGMVHPGRIVPAAVEFVDIAGLVKGASQGEGLGNKFLSHIREVDAIVHVVRCFEDNNVIHVEGGIDPGRDIEIINLELILADLESVEKRGDRVAKMLKAGDKRAKVELNLLDRLKEAFDQGKAARTLSYDPEEKEILRSFPLLTLKPVLYAANMSETDLAAAEENPYVLKVREVAAGEGAGVVVICAQIEAEIAELDEEEKALFLRDLGLQEPGLDRLIRTAFHLLGLMTFFTAGPMEVKAWTIGLGTKAPQAAGTIHTDFERGFIRAEVVSYEDFVRCGGLNGAKDKGLVRLEGKEYVMNDGDIVHFRFNV</sequence>
<evidence type="ECO:0000259" key="7">
    <source>
        <dbReference type="PROSITE" id="PS51710"/>
    </source>
</evidence>
<proteinExistence type="inferred from homology"/>
<dbReference type="PRINTS" id="PR00326">
    <property type="entry name" value="GTP1OBG"/>
</dbReference>
<keyword evidence="3 6" id="KW-0547">Nucleotide-binding</keyword>
<comment type="similarity">
    <text evidence="6">Belongs to the TRAFAC class OBG-HflX-like GTPase superfamily. OBG GTPase family. YchF/OLA1 subfamily.</text>
</comment>
<dbReference type="RefSeq" id="WP_240983555.1">
    <property type="nucleotide sequence ID" value="NZ_CDGJ01000052.1"/>
</dbReference>
<evidence type="ECO:0000313" key="11">
    <source>
        <dbReference type="Proteomes" id="UP001071230"/>
    </source>
</evidence>
<comment type="function">
    <text evidence="6">ATPase that binds to both the 70S ribosome and the 50S ribosomal subunit in a nucleotide-independent manner.</text>
</comment>
<dbReference type="NCBIfam" id="TIGR00092">
    <property type="entry name" value="redox-regulated ATPase YchF"/>
    <property type="match status" value="1"/>
</dbReference>
<reference evidence="9" key="2">
    <citation type="submission" date="2020-01" db="EMBL/GenBank/DDBJ databases">
        <authorList>
            <person name="Hornung B."/>
        </authorList>
    </citation>
    <scope>NUCLEOTIDE SEQUENCE</scope>
    <source>
        <strain evidence="9">PacBioINE</strain>
    </source>
</reference>
<dbReference type="InterPro" id="IPR012676">
    <property type="entry name" value="TGS-like"/>
</dbReference>
<dbReference type="CDD" id="cd01900">
    <property type="entry name" value="YchF"/>
    <property type="match status" value="1"/>
</dbReference>
<dbReference type="Pfam" id="PF01926">
    <property type="entry name" value="MMR_HSR1"/>
    <property type="match status" value="1"/>
</dbReference>
<dbReference type="Gene3D" id="1.10.150.300">
    <property type="entry name" value="TGS-like domain"/>
    <property type="match status" value="1"/>
</dbReference>
<dbReference type="Gene3D" id="3.40.50.300">
    <property type="entry name" value="P-loop containing nucleotide triphosphate hydrolases"/>
    <property type="match status" value="1"/>
</dbReference>
<evidence type="ECO:0000313" key="9">
    <source>
        <dbReference type="EMBL" id="CAA7599791.1"/>
    </source>
</evidence>
<dbReference type="GO" id="GO:0016874">
    <property type="term" value="F:ligase activity"/>
    <property type="evidence" value="ECO:0007669"/>
    <property type="project" value="UniProtKB-KW"/>
</dbReference>
<dbReference type="EMBL" id="LR746496">
    <property type="protein sequence ID" value="CAA7599791.1"/>
    <property type="molecule type" value="Genomic_DNA"/>
</dbReference>
<dbReference type="GO" id="GO:0005524">
    <property type="term" value="F:ATP binding"/>
    <property type="evidence" value="ECO:0007669"/>
    <property type="project" value="UniProtKB-UniRule"/>
</dbReference>
<feature type="domain" description="OBG-type G" evidence="7">
    <location>
        <begin position="3"/>
        <end position="259"/>
    </location>
</feature>